<proteinExistence type="predicted"/>
<dbReference type="AlphaFoldDB" id="A0A917EXM0"/>
<dbReference type="RefSeq" id="WP_188678954.1">
    <property type="nucleotide sequence ID" value="NZ_BMGP01000004.1"/>
</dbReference>
<evidence type="ECO:0008006" key="3">
    <source>
        <dbReference type="Google" id="ProtNLM"/>
    </source>
</evidence>
<dbReference type="Gene3D" id="2.60.120.10">
    <property type="entry name" value="Jelly Rolls"/>
    <property type="match status" value="1"/>
</dbReference>
<dbReference type="InterPro" id="IPR014710">
    <property type="entry name" value="RmlC-like_jellyroll"/>
</dbReference>
<protein>
    <recommendedName>
        <fullName evidence="3">Cupin</fullName>
    </recommendedName>
</protein>
<organism evidence="1 2">
    <name type="scientific">Subtercola lobariae</name>
    <dbReference type="NCBI Taxonomy" id="1588641"/>
    <lineage>
        <taxon>Bacteria</taxon>
        <taxon>Bacillati</taxon>
        <taxon>Actinomycetota</taxon>
        <taxon>Actinomycetes</taxon>
        <taxon>Micrococcales</taxon>
        <taxon>Microbacteriaceae</taxon>
        <taxon>Subtercola</taxon>
    </lineage>
</organism>
<comment type="caution">
    <text evidence="1">The sequence shown here is derived from an EMBL/GenBank/DDBJ whole genome shotgun (WGS) entry which is preliminary data.</text>
</comment>
<sequence>MPAVRLDVASTVTTTASAHNAQVHADLKENPYDETCNTEGDGRHLVFGSLVTMPLRGEDTAGQLAVLEHNGERGYSAPMHRHTFDDETFVVLDTKYGIEIVGPPPTLDSLTTN</sequence>
<evidence type="ECO:0000313" key="1">
    <source>
        <dbReference type="EMBL" id="GGF31585.1"/>
    </source>
</evidence>
<gene>
    <name evidence="1" type="ORF">GCM10011399_25960</name>
</gene>
<dbReference type="Proteomes" id="UP000598775">
    <property type="component" value="Unassembled WGS sequence"/>
</dbReference>
<accession>A0A917EXM0</accession>
<dbReference type="EMBL" id="BMGP01000004">
    <property type="protein sequence ID" value="GGF31585.1"/>
    <property type="molecule type" value="Genomic_DNA"/>
</dbReference>
<name>A0A917EXM0_9MICO</name>
<reference evidence="1 2" key="1">
    <citation type="journal article" date="2014" name="Int. J. Syst. Evol. Microbiol.">
        <title>Complete genome sequence of Corynebacterium casei LMG S-19264T (=DSM 44701T), isolated from a smear-ripened cheese.</title>
        <authorList>
            <consortium name="US DOE Joint Genome Institute (JGI-PGF)"/>
            <person name="Walter F."/>
            <person name="Albersmeier A."/>
            <person name="Kalinowski J."/>
            <person name="Ruckert C."/>
        </authorList>
    </citation>
    <scope>NUCLEOTIDE SEQUENCE [LARGE SCALE GENOMIC DNA]</scope>
    <source>
        <strain evidence="1 2">CGMCC 1.12976</strain>
    </source>
</reference>
<keyword evidence="2" id="KW-1185">Reference proteome</keyword>
<evidence type="ECO:0000313" key="2">
    <source>
        <dbReference type="Proteomes" id="UP000598775"/>
    </source>
</evidence>